<dbReference type="InterPro" id="IPR007543">
    <property type="entry name" value="LptD_C"/>
</dbReference>
<dbReference type="Pfam" id="PF04453">
    <property type="entry name" value="LptD"/>
    <property type="match status" value="2"/>
</dbReference>
<comment type="similarity">
    <text evidence="1">Belongs to the LptD family.</text>
</comment>
<feature type="domain" description="LptD C-terminal" evidence="2">
    <location>
        <begin position="269"/>
        <end position="597"/>
    </location>
</feature>
<keyword evidence="1" id="KW-0732">Signal</keyword>
<evidence type="ECO:0000259" key="2">
    <source>
        <dbReference type="Pfam" id="PF04453"/>
    </source>
</evidence>
<dbReference type="RefSeq" id="WP_326296256.1">
    <property type="nucleotide sequence ID" value="NZ_JAYLLH010000004.1"/>
</dbReference>
<proteinExistence type="inferred from homology"/>
<keyword evidence="4" id="KW-1185">Reference proteome</keyword>
<gene>
    <name evidence="1 3" type="primary">lptD</name>
    <name evidence="3" type="ORF">VK792_05015</name>
</gene>
<protein>
    <recommendedName>
        <fullName evidence="1">LPS-assembly protein LptD</fullName>
    </recommendedName>
</protein>
<accession>A0ABU6HEA3</accession>
<dbReference type="EMBL" id="JAYLLH010000004">
    <property type="protein sequence ID" value="MEC3860636.1"/>
    <property type="molecule type" value="Genomic_DNA"/>
</dbReference>
<feature type="domain" description="LptD C-terminal" evidence="2">
    <location>
        <begin position="615"/>
        <end position="681"/>
    </location>
</feature>
<dbReference type="Proteomes" id="UP001348149">
    <property type="component" value="Unassembled WGS sequence"/>
</dbReference>
<comment type="subcellular location">
    <subcellularLocation>
        <location evidence="1">Cell outer membrane</location>
    </subcellularLocation>
</comment>
<comment type="subunit">
    <text evidence="1">Component of the lipopolysaccharide transport and assembly complex.</text>
</comment>
<evidence type="ECO:0000313" key="3">
    <source>
        <dbReference type="EMBL" id="MEC3860636.1"/>
    </source>
</evidence>
<name>A0ABU6HEA3_9RHOB</name>
<organism evidence="3 4">
    <name type="scientific">Mesobacterium hydrothermale</name>
    <dbReference type="NCBI Taxonomy" id="3111907"/>
    <lineage>
        <taxon>Bacteria</taxon>
        <taxon>Pseudomonadati</taxon>
        <taxon>Pseudomonadota</taxon>
        <taxon>Alphaproteobacteria</taxon>
        <taxon>Rhodobacterales</taxon>
        <taxon>Roseobacteraceae</taxon>
        <taxon>Mesobacterium</taxon>
    </lineage>
</organism>
<dbReference type="PANTHER" id="PTHR30189">
    <property type="entry name" value="LPS-ASSEMBLY PROTEIN"/>
    <property type="match status" value="1"/>
</dbReference>
<comment type="function">
    <text evidence="1">Involved in the assembly of lipopolysaccharide (LPS) at the surface of the outer membrane.</text>
</comment>
<dbReference type="InterPro" id="IPR020889">
    <property type="entry name" value="LipoPS_assembly_LptD"/>
</dbReference>
<dbReference type="InterPro" id="IPR050218">
    <property type="entry name" value="LptD"/>
</dbReference>
<dbReference type="PANTHER" id="PTHR30189:SF1">
    <property type="entry name" value="LPS-ASSEMBLY PROTEIN LPTD"/>
    <property type="match status" value="1"/>
</dbReference>
<comment type="caution">
    <text evidence="1">Lacks conserved residue(s) required for the propagation of feature annotation.</text>
</comment>
<keyword evidence="1" id="KW-0472">Membrane</keyword>
<sequence precursor="true">MRWLPLAVFMATASLAAAQTAANDPALLLADQVYVENDNRLIATGNVEALHNGQRLTASRIVYDKASDSVSVEGPVRITDETGNVLIADAAELDTGFENGLLRGARMVLDEQLQFAAVEARRVGGRYTSMSKVAVTSCQICGPNDVPLWQLRAARVIHDQQERQIYFDQAQLRVLDVPVFYMPRLRLPDPTLKRARGFLIPEFRSSTLLGFGVRAPYFIPIGDHTDLTLTPYISPVTRTLEARMRRAFANGDIEINAALSQDTLVRDTARGRLFADGAFDLPHDFKLRFSIETVSDPSYLSDYNYSDQDRLESNLTVEKVRRDGILTAQAYHFESLRTNEDNATQPTIVGDVRMEKRFFPKILGGEFRTALTAHGHYRYSDLDIDSADADTIIDGRDVARLNASFTYLNRWTLPAGIRAGITATVWADRFRIRQDSTMASDVSQLTSATSLELRWPWVKTTAGGARVIVEPIMQTGWVSGMRHALPNDESTRVEFDEGNLLSLSRFPSADRRERGAVSAMGLRWRRDDPGGWSAGLTIGRIWRDAADASFTASSGLTGTMSDWLIAGQFSNQWGLSLTARGLMNDSLNVGKAEARAGLSRGRYDLGATYVLLPADAAEGRTRSLSEWNFDGSYDLNRYWTATANWRYDLSSDDLAKTSLRLDYRNECVEVGFSVSRRYASSTNVEPSTDFGLTVSLKGFSTGGSAKDFRRTCS</sequence>
<dbReference type="HAMAP" id="MF_01411">
    <property type="entry name" value="LPS_assembly_LptD"/>
    <property type="match status" value="1"/>
</dbReference>
<feature type="chain" id="PRO_5044935899" description="LPS-assembly protein LptD" evidence="1">
    <location>
        <begin position="19"/>
        <end position="713"/>
    </location>
</feature>
<feature type="signal peptide" evidence="1">
    <location>
        <begin position="1"/>
        <end position="18"/>
    </location>
</feature>
<evidence type="ECO:0000256" key="1">
    <source>
        <dbReference type="HAMAP-Rule" id="MF_01411"/>
    </source>
</evidence>
<reference evidence="3 4" key="1">
    <citation type="submission" date="2024-01" db="EMBL/GenBank/DDBJ databases">
        <title>Mesobacterium rodlantinim sp. nov., isolated from shallow sea hydrothermal systems off Kueishantao Island.</title>
        <authorList>
            <person name="Su Z."/>
            <person name="Tang K."/>
        </authorList>
    </citation>
    <scope>NUCLEOTIDE SEQUENCE [LARGE SCALE GENOMIC DNA]</scope>
    <source>
        <strain evidence="3 4">TK19101</strain>
    </source>
</reference>
<comment type="caution">
    <text evidence="3">The sequence shown here is derived from an EMBL/GenBank/DDBJ whole genome shotgun (WGS) entry which is preliminary data.</text>
</comment>
<evidence type="ECO:0000313" key="4">
    <source>
        <dbReference type="Proteomes" id="UP001348149"/>
    </source>
</evidence>
<keyword evidence="1" id="KW-0998">Cell outer membrane</keyword>